<keyword evidence="3" id="KW-1185">Reference proteome</keyword>
<evidence type="ECO:0000313" key="3">
    <source>
        <dbReference type="Proteomes" id="UP000004995"/>
    </source>
</evidence>
<dbReference type="Proteomes" id="UP000004995">
    <property type="component" value="Unassembled WGS sequence"/>
</dbReference>
<reference evidence="3" key="1">
    <citation type="journal article" date="2012" name="Nat. Biotechnol.">
        <title>Reference genome sequence of the model plant Setaria.</title>
        <authorList>
            <person name="Bennetzen J.L."/>
            <person name="Schmutz J."/>
            <person name="Wang H."/>
            <person name="Percifield R."/>
            <person name="Hawkins J."/>
            <person name="Pontaroli A.C."/>
            <person name="Estep M."/>
            <person name="Feng L."/>
            <person name="Vaughn J.N."/>
            <person name="Grimwood J."/>
            <person name="Jenkins J."/>
            <person name="Barry K."/>
            <person name="Lindquist E."/>
            <person name="Hellsten U."/>
            <person name="Deshpande S."/>
            <person name="Wang X."/>
            <person name="Wu X."/>
            <person name="Mitros T."/>
            <person name="Triplett J."/>
            <person name="Yang X."/>
            <person name="Ye C.Y."/>
            <person name="Mauro-Herrera M."/>
            <person name="Wang L."/>
            <person name="Li P."/>
            <person name="Sharma M."/>
            <person name="Sharma R."/>
            <person name="Ronald P.C."/>
            <person name="Panaud O."/>
            <person name="Kellogg E.A."/>
            <person name="Brutnell T.P."/>
            <person name="Doust A.N."/>
            <person name="Tuskan G.A."/>
            <person name="Rokhsar D."/>
            <person name="Devos K.M."/>
        </authorList>
    </citation>
    <scope>NUCLEOTIDE SEQUENCE [LARGE SCALE GENOMIC DNA]</scope>
    <source>
        <strain evidence="3">cv. Yugu1</strain>
    </source>
</reference>
<feature type="region of interest" description="Disordered" evidence="1">
    <location>
        <begin position="1"/>
        <end position="42"/>
    </location>
</feature>
<evidence type="ECO:0000313" key="2">
    <source>
        <dbReference type="EnsemblPlants" id="KQK95128"/>
    </source>
</evidence>
<reference evidence="2" key="2">
    <citation type="submission" date="2018-08" db="UniProtKB">
        <authorList>
            <consortium name="EnsemblPlants"/>
        </authorList>
    </citation>
    <scope>IDENTIFICATION</scope>
    <source>
        <strain evidence="2">Yugu1</strain>
    </source>
</reference>
<dbReference type="InParanoid" id="K3ZP82"/>
<organism evidence="2 3">
    <name type="scientific">Setaria italica</name>
    <name type="common">Foxtail millet</name>
    <name type="synonym">Panicum italicum</name>
    <dbReference type="NCBI Taxonomy" id="4555"/>
    <lineage>
        <taxon>Eukaryota</taxon>
        <taxon>Viridiplantae</taxon>
        <taxon>Streptophyta</taxon>
        <taxon>Embryophyta</taxon>
        <taxon>Tracheophyta</taxon>
        <taxon>Spermatophyta</taxon>
        <taxon>Magnoliopsida</taxon>
        <taxon>Liliopsida</taxon>
        <taxon>Poales</taxon>
        <taxon>Poaceae</taxon>
        <taxon>PACMAD clade</taxon>
        <taxon>Panicoideae</taxon>
        <taxon>Panicodae</taxon>
        <taxon>Paniceae</taxon>
        <taxon>Cenchrinae</taxon>
        <taxon>Setaria</taxon>
    </lineage>
</organism>
<accession>K3ZP82</accession>
<dbReference type="HOGENOM" id="CLU_3261494_0_0_1"/>
<dbReference type="EMBL" id="AGNK02005085">
    <property type="status" value="NOT_ANNOTATED_CDS"/>
    <property type="molecule type" value="Genomic_DNA"/>
</dbReference>
<dbReference type="EnsemblPlants" id="KQK95128">
    <property type="protein sequence ID" value="KQK95128"/>
    <property type="gene ID" value="SETIT_028412mg"/>
</dbReference>
<protein>
    <submittedName>
        <fullName evidence="2">Uncharacterized protein</fullName>
    </submittedName>
</protein>
<name>K3ZP82_SETIT</name>
<proteinExistence type="predicted"/>
<evidence type="ECO:0000256" key="1">
    <source>
        <dbReference type="SAM" id="MobiDB-lite"/>
    </source>
</evidence>
<sequence>MALEFWEDAPSRPDVGKRISRSSAGAERPGLAGQSCRWGSER</sequence>
<dbReference type="AlphaFoldDB" id="K3ZP82"/>
<dbReference type="Gramene" id="KQK95128">
    <property type="protein sequence ID" value="KQK95128"/>
    <property type="gene ID" value="SETIT_028412mg"/>
</dbReference>